<dbReference type="Gene3D" id="3.40.50.300">
    <property type="entry name" value="P-loop containing nucleotide triphosphate hydrolases"/>
    <property type="match status" value="1"/>
</dbReference>
<dbReference type="InterPro" id="IPR025944">
    <property type="entry name" value="Sigma_54_int_dom_CS"/>
</dbReference>
<dbReference type="FunFam" id="3.40.50.2300:FF:000018">
    <property type="entry name" value="DNA-binding transcriptional regulator NtrC"/>
    <property type="match status" value="1"/>
</dbReference>
<dbReference type="AlphaFoldDB" id="A0A329Y8K9"/>
<dbReference type="SUPFAM" id="SSF52172">
    <property type="entry name" value="CheY-like"/>
    <property type="match status" value="1"/>
</dbReference>
<dbReference type="PROSITE" id="PS00675">
    <property type="entry name" value="SIGMA54_INTERACT_1"/>
    <property type="match status" value="1"/>
</dbReference>
<dbReference type="InterPro" id="IPR002078">
    <property type="entry name" value="Sigma_54_int"/>
</dbReference>
<dbReference type="InterPro" id="IPR058031">
    <property type="entry name" value="AAA_lid_NorR"/>
</dbReference>
<evidence type="ECO:0000313" key="10">
    <source>
        <dbReference type="EMBL" id="RAX40499.1"/>
    </source>
</evidence>
<evidence type="ECO:0000256" key="4">
    <source>
        <dbReference type="ARBA" id="ARBA00023012"/>
    </source>
</evidence>
<keyword evidence="6" id="KW-0804">Transcription</keyword>
<evidence type="ECO:0000256" key="5">
    <source>
        <dbReference type="ARBA" id="ARBA00023015"/>
    </source>
</evidence>
<dbReference type="SUPFAM" id="SSF46689">
    <property type="entry name" value="Homeodomain-like"/>
    <property type="match status" value="1"/>
</dbReference>
<dbReference type="Pfam" id="PF00158">
    <property type="entry name" value="Sigma54_activat"/>
    <property type="match status" value="1"/>
</dbReference>
<dbReference type="SMART" id="SM00382">
    <property type="entry name" value="AAA"/>
    <property type="match status" value="1"/>
</dbReference>
<dbReference type="InterPro" id="IPR003593">
    <property type="entry name" value="AAA+_ATPase"/>
</dbReference>
<feature type="domain" description="Response regulatory" evidence="9">
    <location>
        <begin position="8"/>
        <end position="122"/>
    </location>
</feature>
<dbReference type="PANTHER" id="PTHR32071:SF57">
    <property type="entry name" value="C4-DICARBOXYLATE TRANSPORT TRANSCRIPTIONAL REGULATORY PROTEIN DCTD"/>
    <property type="match status" value="1"/>
</dbReference>
<dbReference type="SMART" id="SM00448">
    <property type="entry name" value="REC"/>
    <property type="match status" value="1"/>
</dbReference>
<evidence type="ECO:0000256" key="3">
    <source>
        <dbReference type="ARBA" id="ARBA00022840"/>
    </source>
</evidence>
<dbReference type="Proteomes" id="UP000251205">
    <property type="component" value="Unassembled WGS sequence"/>
</dbReference>
<dbReference type="InterPro" id="IPR001789">
    <property type="entry name" value="Sig_transdc_resp-reg_receiver"/>
</dbReference>
<evidence type="ECO:0000313" key="11">
    <source>
        <dbReference type="Proteomes" id="UP000251205"/>
    </source>
</evidence>
<evidence type="ECO:0000256" key="1">
    <source>
        <dbReference type="ARBA" id="ARBA00022553"/>
    </source>
</evidence>
<dbReference type="EMBL" id="QMKK01000040">
    <property type="protein sequence ID" value="RAX40499.1"/>
    <property type="molecule type" value="Genomic_DNA"/>
</dbReference>
<dbReference type="Gene3D" id="1.10.8.60">
    <property type="match status" value="1"/>
</dbReference>
<evidence type="ECO:0000259" key="9">
    <source>
        <dbReference type="PROSITE" id="PS50110"/>
    </source>
</evidence>
<feature type="modified residue" description="4-aspartylphosphate" evidence="7">
    <location>
        <position position="57"/>
    </location>
</feature>
<keyword evidence="1 7" id="KW-0597">Phosphoprotein</keyword>
<gene>
    <name evidence="10" type="ORF">DQ393_16325</name>
</gene>
<organism evidence="10 11">
    <name type="scientific">Rhizobium tropici</name>
    <dbReference type="NCBI Taxonomy" id="398"/>
    <lineage>
        <taxon>Bacteria</taxon>
        <taxon>Pseudomonadati</taxon>
        <taxon>Pseudomonadota</taxon>
        <taxon>Alphaproteobacteria</taxon>
        <taxon>Hyphomicrobiales</taxon>
        <taxon>Rhizobiaceae</taxon>
        <taxon>Rhizobium/Agrobacterium group</taxon>
        <taxon>Rhizobium</taxon>
    </lineage>
</organism>
<keyword evidence="3" id="KW-0067">ATP-binding</keyword>
<dbReference type="Gene3D" id="1.10.10.60">
    <property type="entry name" value="Homeodomain-like"/>
    <property type="match status" value="1"/>
</dbReference>
<dbReference type="Gene3D" id="3.40.50.2300">
    <property type="match status" value="1"/>
</dbReference>
<dbReference type="GO" id="GO:0000160">
    <property type="term" value="P:phosphorelay signal transduction system"/>
    <property type="evidence" value="ECO:0007669"/>
    <property type="project" value="UniProtKB-KW"/>
</dbReference>
<dbReference type="GO" id="GO:0043565">
    <property type="term" value="F:sequence-specific DNA binding"/>
    <property type="evidence" value="ECO:0007669"/>
    <property type="project" value="InterPro"/>
</dbReference>
<dbReference type="PROSITE" id="PS50045">
    <property type="entry name" value="SIGMA54_INTERACT_4"/>
    <property type="match status" value="1"/>
</dbReference>
<sequence length="445" mass="48727">MTLQVPQKVLLVEDDGPFNAALSDSFAIAGFEVETHGDGQSALASLAVALPGVVVTDIRLPRVDGHDLLEAVQARDPDLPVILMTGHGDIAMAVGALKQGAYDFIAKPFATDHMIASVRRALETRRLVLENRRLRQAAAEAEDTSPLLGQTPIMARLRETIRQVAVADVDVLVEGETGTGKELVARLIHRWSRRHGRSFVAVDCAALPDVIADETLFGNRARRGRIAEADRGTLFIDEIDSMSPMLQGRLLRVVEERELPSSTGEPAPVNLRIVAATKTDLHGSVAEGHFRADLLYRLETVRIRIPPLRERRADIGLLFSAFLDDAARLHGVARPQIDAAMEARFLTDDWPGNVRELRNYATQVVLGLTSARSRPASELGLSDQMDQFEASVLRAALDRFEGDIAKVAAALQLPRRSLYARLQRHGINPSVYRKRDNAHGDGGRG</sequence>
<dbReference type="InterPro" id="IPR011006">
    <property type="entry name" value="CheY-like_superfamily"/>
</dbReference>
<name>A0A329Y8K9_RHITR</name>
<dbReference type="CDD" id="cd00009">
    <property type="entry name" value="AAA"/>
    <property type="match status" value="1"/>
</dbReference>
<keyword evidence="5" id="KW-0805">Transcription regulation</keyword>
<evidence type="ECO:0000256" key="6">
    <source>
        <dbReference type="ARBA" id="ARBA00023163"/>
    </source>
</evidence>
<accession>A0A329Y8K9</accession>
<dbReference type="SUPFAM" id="SSF52540">
    <property type="entry name" value="P-loop containing nucleoside triphosphate hydrolases"/>
    <property type="match status" value="1"/>
</dbReference>
<proteinExistence type="predicted"/>
<dbReference type="PROSITE" id="PS50110">
    <property type="entry name" value="RESPONSE_REGULATORY"/>
    <property type="match status" value="1"/>
</dbReference>
<dbReference type="CDD" id="cd17549">
    <property type="entry name" value="REC_DctD-like"/>
    <property type="match status" value="1"/>
</dbReference>
<evidence type="ECO:0000256" key="7">
    <source>
        <dbReference type="PROSITE-ProRule" id="PRU00169"/>
    </source>
</evidence>
<reference evidence="10 11" key="1">
    <citation type="submission" date="2018-06" db="EMBL/GenBank/DDBJ databases">
        <title>Whole Genome Sequence of an efficient microsymbiont, Rhizobium tropici.</title>
        <authorList>
            <person name="Srinivasan R."/>
            <person name="Singh H.V."/>
            <person name="Srivastava R."/>
            <person name="Kumari B."/>
            <person name="Radhakrishna A."/>
        </authorList>
    </citation>
    <scope>NUCLEOTIDE SEQUENCE [LARGE SCALE GENOMIC DNA]</scope>
    <source>
        <strain evidence="10 11">IGFRI Rhizo-19</strain>
    </source>
</reference>
<dbReference type="GO" id="GO:0006355">
    <property type="term" value="P:regulation of DNA-templated transcription"/>
    <property type="evidence" value="ECO:0007669"/>
    <property type="project" value="InterPro"/>
</dbReference>
<dbReference type="Pfam" id="PF00072">
    <property type="entry name" value="Response_reg"/>
    <property type="match status" value="1"/>
</dbReference>
<keyword evidence="2" id="KW-0547">Nucleotide-binding</keyword>
<dbReference type="InterPro" id="IPR025662">
    <property type="entry name" value="Sigma_54_int_dom_ATP-bd_1"/>
</dbReference>
<dbReference type="RefSeq" id="WP_112342807.1">
    <property type="nucleotide sequence ID" value="NZ_QMKK01000040.1"/>
</dbReference>
<feature type="domain" description="Sigma-54 factor interaction" evidence="8">
    <location>
        <begin position="147"/>
        <end position="366"/>
    </location>
</feature>
<dbReference type="PANTHER" id="PTHR32071">
    <property type="entry name" value="TRANSCRIPTIONAL REGULATORY PROTEIN"/>
    <property type="match status" value="1"/>
</dbReference>
<dbReference type="PRINTS" id="PR01590">
    <property type="entry name" value="HTHFIS"/>
</dbReference>
<protein>
    <submittedName>
        <fullName evidence="10">Fis family transcriptional regulator</fullName>
    </submittedName>
</protein>
<dbReference type="InterPro" id="IPR009057">
    <property type="entry name" value="Homeodomain-like_sf"/>
</dbReference>
<dbReference type="GO" id="GO:0005524">
    <property type="term" value="F:ATP binding"/>
    <property type="evidence" value="ECO:0007669"/>
    <property type="project" value="UniProtKB-KW"/>
</dbReference>
<dbReference type="Pfam" id="PF02954">
    <property type="entry name" value="HTH_8"/>
    <property type="match status" value="1"/>
</dbReference>
<dbReference type="OrthoDB" id="9154941at2"/>
<evidence type="ECO:0000259" key="8">
    <source>
        <dbReference type="PROSITE" id="PS50045"/>
    </source>
</evidence>
<dbReference type="InterPro" id="IPR002197">
    <property type="entry name" value="HTH_Fis"/>
</dbReference>
<evidence type="ECO:0000256" key="2">
    <source>
        <dbReference type="ARBA" id="ARBA00022741"/>
    </source>
</evidence>
<keyword evidence="4" id="KW-0902">Two-component regulatory system</keyword>
<dbReference type="PROSITE" id="PS00688">
    <property type="entry name" value="SIGMA54_INTERACT_3"/>
    <property type="match status" value="1"/>
</dbReference>
<dbReference type="InterPro" id="IPR027417">
    <property type="entry name" value="P-loop_NTPase"/>
</dbReference>
<comment type="caution">
    <text evidence="10">The sequence shown here is derived from an EMBL/GenBank/DDBJ whole genome shotgun (WGS) entry which is preliminary data.</text>
</comment>
<dbReference type="Pfam" id="PF25601">
    <property type="entry name" value="AAA_lid_14"/>
    <property type="match status" value="1"/>
</dbReference>